<dbReference type="GO" id="GO:0006508">
    <property type="term" value="P:proteolysis"/>
    <property type="evidence" value="ECO:0007669"/>
    <property type="project" value="UniProtKB-KW"/>
</dbReference>
<dbReference type="PANTHER" id="PTHR36435">
    <property type="entry name" value="SLR1288 PROTEIN"/>
    <property type="match status" value="1"/>
</dbReference>
<dbReference type="PANTHER" id="PTHR36435:SF1">
    <property type="entry name" value="CAAX AMINO TERMINAL PROTEASE FAMILY PROTEIN"/>
    <property type="match status" value="1"/>
</dbReference>
<evidence type="ECO:0000313" key="4">
    <source>
        <dbReference type="Proteomes" id="UP000323439"/>
    </source>
</evidence>
<feature type="transmembrane region" description="Helical" evidence="1">
    <location>
        <begin position="16"/>
        <end position="37"/>
    </location>
</feature>
<dbReference type="InterPro" id="IPR003675">
    <property type="entry name" value="Rce1/LyrA-like_dom"/>
</dbReference>
<evidence type="ECO:0000256" key="1">
    <source>
        <dbReference type="SAM" id="Phobius"/>
    </source>
</evidence>
<gene>
    <name evidence="3" type="ORF">SAMN02910315_01958</name>
</gene>
<protein>
    <submittedName>
        <fullName evidence="3">CAAX protease self-immunity</fullName>
    </submittedName>
</protein>
<feature type="transmembrane region" description="Helical" evidence="1">
    <location>
        <begin position="134"/>
        <end position="152"/>
    </location>
</feature>
<keyword evidence="3" id="KW-0378">Hydrolase</keyword>
<keyword evidence="3" id="KW-0645">Protease</keyword>
<feature type="domain" description="CAAX prenyl protease 2/Lysostaphin resistance protein A-like" evidence="2">
    <location>
        <begin position="134"/>
        <end position="220"/>
    </location>
</feature>
<dbReference type="InterPro" id="IPR052710">
    <property type="entry name" value="CAAX_protease"/>
</dbReference>
<name>A0A1G5X565_9EURY</name>
<feature type="transmembrane region" description="Helical" evidence="1">
    <location>
        <begin position="248"/>
        <end position="269"/>
    </location>
</feature>
<organism evidence="3 4">
    <name type="scientific">Methanobrevibacter millerae</name>
    <dbReference type="NCBI Taxonomy" id="230361"/>
    <lineage>
        <taxon>Archaea</taxon>
        <taxon>Methanobacteriati</taxon>
        <taxon>Methanobacteriota</taxon>
        <taxon>Methanomada group</taxon>
        <taxon>Methanobacteria</taxon>
        <taxon>Methanobacteriales</taxon>
        <taxon>Methanobacteriaceae</taxon>
        <taxon>Methanobrevibacter</taxon>
    </lineage>
</organism>
<reference evidence="3 4" key="1">
    <citation type="submission" date="2016-10" db="EMBL/GenBank/DDBJ databases">
        <authorList>
            <person name="Varghese N."/>
            <person name="Submissions S."/>
        </authorList>
    </citation>
    <scope>NUCLEOTIDE SEQUENCE [LARGE SCALE GENOMIC DNA]</scope>
    <source>
        <strain evidence="3 4">DSM 16643</strain>
    </source>
</reference>
<dbReference type="Pfam" id="PF02517">
    <property type="entry name" value="Rce1-like"/>
    <property type="match status" value="1"/>
</dbReference>
<dbReference type="GO" id="GO:0004175">
    <property type="term" value="F:endopeptidase activity"/>
    <property type="evidence" value="ECO:0007669"/>
    <property type="project" value="UniProtKB-ARBA"/>
</dbReference>
<feature type="transmembrane region" description="Helical" evidence="1">
    <location>
        <begin position="289"/>
        <end position="307"/>
    </location>
</feature>
<feature type="transmembrane region" description="Helical" evidence="1">
    <location>
        <begin position="164"/>
        <end position="180"/>
    </location>
</feature>
<proteinExistence type="predicted"/>
<keyword evidence="1" id="KW-0472">Membrane</keyword>
<dbReference type="AlphaFoldDB" id="A0A1G5X565"/>
<keyword evidence="4" id="KW-1185">Reference proteome</keyword>
<evidence type="ECO:0000313" key="3">
    <source>
        <dbReference type="EMBL" id="SDA65553.1"/>
    </source>
</evidence>
<feature type="transmembrane region" description="Helical" evidence="1">
    <location>
        <begin position="91"/>
        <end position="114"/>
    </location>
</feature>
<dbReference type="Proteomes" id="UP000323439">
    <property type="component" value="Unassembled WGS sequence"/>
</dbReference>
<feature type="transmembrane region" description="Helical" evidence="1">
    <location>
        <begin position="49"/>
        <end position="70"/>
    </location>
</feature>
<evidence type="ECO:0000259" key="2">
    <source>
        <dbReference type="Pfam" id="PF02517"/>
    </source>
</evidence>
<keyword evidence="1" id="KW-0812">Transmembrane</keyword>
<feature type="transmembrane region" description="Helical" evidence="1">
    <location>
        <begin position="207"/>
        <end position="228"/>
    </location>
</feature>
<keyword evidence="1" id="KW-1133">Transmembrane helix</keyword>
<accession>A0A1G5X565</accession>
<dbReference type="GO" id="GO:0080120">
    <property type="term" value="P:CAAX-box protein maturation"/>
    <property type="evidence" value="ECO:0007669"/>
    <property type="project" value="UniProtKB-ARBA"/>
</dbReference>
<sequence>MRILNEDKRFFSRIGISYLVMAILAIIFQTILAHIVSGYNPSYLKDYNVLTIISSFSNYILVLPIFVYMMGKLESDRLEKKSLGVKKYFEYVCITITLMWIGNLAGTIITTLIGFKLGNGIVNPVEQVIENSSIYINVIIISIIAPIFEEYMFRKMLIDRTIKYGAKLSILLSALLFALYHGNLSQFFYAFMLGGFFAYVYIKTGKIIYPITLHLIINLFGSVIATAFSNAMENVMAAATMANMADIAIVAAYLLVFIVAIIIGVYTLIDNYKIELNDDKQEIYLEKPFRTVILNFGMICFILFHIWKILMSFF</sequence>
<dbReference type="EMBL" id="FMXB01000018">
    <property type="protein sequence ID" value="SDA65553.1"/>
    <property type="molecule type" value="Genomic_DNA"/>
</dbReference>